<dbReference type="AlphaFoldDB" id="A0A9Q4FRP3"/>
<sequence>MSQNLALGRIGQIVRTVRDIDEATAWYRDVLGLPLLYRFEGMAFFDLGGTRLYLQQSPEVAPESILYFQVTDIHATHADLAGRGVDFTRAPQAIHKHADGTQEWLAFFTDPEGRTLALIAQLRDASMPQTERR</sequence>
<dbReference type="Pfam" id="PF00903">
    <property type="entry name" value="Glyoxalase"/>
    <property type="match status" value="1"/>
</dbReference>
<dbReference type="InterPro" id="IPR029068">
    <property type="entry name" value="Glyas_Bleomycin-R_OHBP_Dase"/>
</dbReference>
<keyword evidence="3" id="KW-1185">Reference proteome</keyword>
<dbReference type="Proteomes" id="UP001060275">
    <property type="component" value="Unassembled WGS sequence"/>
</dbReference>
<dbReference type="Gene3D" id="3.10.180.10">
    <property type="entry name" value="2,3-Dihydroxybiphenyl 1,2-Dioxygenase, domain 1"/>
    <property type="match status" value="1"/>
</dbReference>
<accession>A0A9Q4FRP3</accession>
<proteinExistence type="predicted"/>
<organism evidence="2 3">
    <name type="scientific">Devosia ureilytica</name>
    <dbReference type="NCBI Taxonomy" id="2952754"/>
    <lineage>
        <taxon>Bacteria</taxon>
        <taxon>Pseudomonadati</taxon>
        <taxon>Pseudomonadota</taxon>
        <taxon>Alphaproteobacteria</taxon>
        <taxon>Hyphomicrobiales</taxon>
        <taxon>Devosiaceae</taxon>
        <taxon>Devosia</taxon>
    </lineage>
</organism>
<evidence type="ECO:0000313" key="3">
    <source>
        <dbReference type="Proteomes" id="UP001060275"/>
    </source>
</evidence>
<evidence type="ECO:0000259" key="1">
    <source>
        <dbReference type="PROSITE" id="PS51819"/>
    </source>
</evidence>
<comment type="caution">
    <text evidence="2">The sequence shown here is derived from an EMBL/GenBank/DDBJ whole genome shotgun (WGS) entry which is preliminary data.</text>
</comment>
<dbReference type="InterPro" id="IPR004360">
    <property type="entry name" value="Glyas_Fos-R_dOase_dom"/>
</dbReference>
<dbReference type="PROSITE" id="PS51819">
    <property type="entry name" value="VOC"/>
    <property type="match status" value="1"/>
</dbReference>
<evidence type="ECO:0000313" key="2">
    <source>
        <dbReference type="EMBL" id="MCP8886403.1"/>
    </source>
</evidence>
<dbReference type="EMBL" id="JAMWDU010000002">
    <property type="protein sequence ID" value="MCP8886403.1"/>
    <property type="molecule type" value="Genomic_DNA"/>
</dbReference>
<dbReference type="RefSeq" id="WP_254673903.1">
    <property type="nucleotide sequence ID" value="NZ_JAMWDU010000002.1"/>
</dbReference>
<dbReference type="InterPro" id="IPR037523">
    <property type="entry name" value="VOC_core"/>
</dbReference>
<feature type="domain" description="VOC" evidence="1">
    <location>
        <begin position="9"/>
        <end position="121"/>
    </location>
</feature>
<dbReference type="CDD" id="cd06587">
    <property type="entry name" value="VOC"/>
    <property type="match status" value="1"/>
</dbReference>
<protein>
    <submittedName>
        <fullName evidence="2">VOC family protein</fullName>
    </submittedName>
</protein>
<reference evidence="2" key="1">
    <citation type="submission" date="2022-06" db="EMBL/GenBank/DDBJ databases">
        <title>Devosia sp. XJ19-45 genome assembly.</title>
        <authorList>
            <person name="Li B."/>
            <person name="Cai M."/>
            <person name="Nie G."/>
            <person name="Li W."/>
        </authorList>
    </citation>
    <scope>NUCLEOTIDE SEQUENCE</scope>
    <source>
        <strain evidence="2">XJ19-45</strain>
    </source>
</reference>
<gene>
    <name evidence="2" type="ORF">NF348_04745</name>
</gene>
<dbReference type="SUPFAM" id="SSF54593">
    <property type="entry name" value="Glyoxalase/Bleomycin resistance protein/Dihydroxybiphenyl dioxygenase"/>
    <property type="match status" value="1"/>
</dbReference>
<name>A0A9Q4FRP3_9HYPH</name>